<dbReference type="NCBIfam" id="NF009541">
    <property type="entry name" value="PRK12921.1-1"/>
    <property type="match status" value="1"/>
</dbReference>
<dbReference type="Pfam" id="PF02558">
    <property type="entry name" value="ApbA"/>
    <property type="match status" value="1"/>
</dbReference>
<accession>A0AA94KNL4</accession>
<dbReference type="PANTHER" id="PTHR21708">
    <property type="entry name" value="PROBABLE 2-DEHYDROPANTOATE 2-REDUCTASE"/>
    <property type="match status" value="1"/>
</dbReference>
<evidence type="ECO:0000256" key="5">
    <source>
        <dbReference type="ARBA" id="ARBA00022655"/>
    </source>
</evidence>
<dbReference type="KEGG" id="kor:AWR26_19960"/>
<evidence type="ECO:0000256" key="6">
    <source>
        <dbReference type="ARBA" id="ARBA00022857"/>
    </source>
</evidence>
<reference evidence="13 15" key="2">
    <citation type="submission" date="2021-03" db="EMBL/GenBank/DDBJ databases">
        <authorList>
            <person name="Li Y."/>
            <person name="Li S."/>
            <person name="Chen M."/>
            <person name="Peng G."/>
            <person name="Tan Z."/>
            <person name="An Q."/>
        </authorList>
    </citation>
    <scope>NUCLEOTIDE SEQUENCE [LARGE SCALE GENOMIC DNA]</scope>
    <source>
        <strain evidence="13 15">Ola 51</strain>
    </source>
</reference>
<keyword evidence="15" id="KW-1185">Reference proteome</keyword>
<comment type="pathway">
    <text evidence="1 10">Cofactor biosynthesis; (R)-pantothenate biosynthesis; (R)-pantoate from 3-methyl-2-oxobutanoate: step 2/2.</text>
</comment>
<organism evidence="14 16">
    <name type="scientific">Kosakonia oryzae</name>
    <dbReference type="NCBI Taxonomy" id="497725"/>
    <lineage>
        <taxon>Bacteria</taxon>
        <taxon>Pseudomonadati</taxon>
        <taxon>Pseudomonadota</taxon>
        <taxon>Gammaproteobacteria</taxon>
        <taxon>Enterobacterales</taxon>
        <taxon>Enterobacteriaceae</taxon>
        <taxon>Kosakonia</taxon>
    </lineage>
</organism>
<dbReference type="Proteomes" id="UP000182314">
    <property type="component" value="Unassembled WGS sequence"/>
</dbReference>
<evidence type="ECO:0000313" key="15">
    <source>
        <dbReference type="Proteomes" id="UP000078227"/>
    </source>
</evidence>
<name>A0AA94KNL4_9ENTR</name>
<dbReference type="InterPro" id="IPR013332">
    <property type="entry name" value="KPR_N"/>
</dbReference>
<dbReference type="EC" id="1.1.1.169" evidence="3 10"/>
<dbReference type="NCBIfam" id="NF005091">
    <property type="entry name" value="PRK06522.2-2"/>
    <property type="match status" value="1"/>
</dbReference>
<dbReference type="Gene3D" id="1.10.1040.10">
    <property type="entry name" value="N-(1-d-carboxylethyl)-l-norvaline Dehydrogenase, domain 2"/>
    <property type="match status" value="1"/>
</dbReference>
<dbReference type="SUPFAM" id="SSF51735">
    <property type="entry name" value="NAD(P)-binding Rossmann-fold domains"/>
    <property type="match status" value="1"/>
</dbReference>
<evidence type="ECO:0000256" key="8">
    <source>
        <dbReference type="ARBA" id="ARBA00032024"/>
    </source>
</evidence>
<evidence type="ECO:0000313" key="16">
    <source>
        <dbReference type="Proteomes" id="UP000182314"/>
    </source>
</evidence>
<evidence type="ECO:0000256" key="1">
    <source>
        <dbReference type="ARBA" id="ARBA00004994"/>
    </source>
</evidence>
<dbReference type="Proteomes" id="UP000078227">
    <property type="component" value="Chromosome"/>
</dbReference>
<dbReference type="Gene3D" id="3.40.50.720">
    <property type="entry name" value="NAD(P)-binding Rossmann-like Domain"/>
    <property type="match status" value="1"/>
</dbReference>
<feature type="domain" description="Ketopantoate reductase N-terminal" evidence="11">
    <location>
        <begin position="7"/>
        <end position="149"/>
    </location>
</feature>
<dbReference type="GO" id="GO:0005737">
    <property type="term" value="C:cytoplasm"/>
    <property type="evidence" value="ECO:0007669"/>
    <property type="project" value="TreeGrafter"/>
</dbReference>
<evidence type="ECO:0000256" key="4">
    <source>
        <dbReference type="ARBA" id="ARBA00019465"/>
    </source>
</evidence>
<evidence type="ECO:0000256" key="3">
    <source>
        <dbReference type="ARBA" id="ARBA00013014"/>
    </source>
</evidence>
<keyword evidence="6 10" id="KW-0521">NADP</keyword>
<keyword evidence="5 10" id="KW-0566">Pantothenate biosynthesis</keyword>
<comment type="catalytic activity">
    <reaction evidence="9 10">
        <text>(R)-pantoate + NADP(+) = 2-dehydropantoate + NADPH + H(+)</text>
        <dbReference type="Rhea" id="RHEA:16233"/>
        <dbReference type="ChEBI" id="CHEBI:11561"/>
        <dbReference type="ChEBI" id="CHEBI:15378"/>
        <dbReference type="ChEBI" id="CHEBI:15980"/>
        <dbReference type="ChEBI" id="CHEBI:57783"/>
        <dbReference type="ChEBI" id="CHEBI:58349"/>
        <dbReference type="EC" id="1.1.1.169"/>
    </reaction>
</comment>
<dbReference type="GO" id="GO:0008677">
    <property type="term" value="F:2-dehydropantoate 2-reductase activity"/>
    <property type="evidence" value="ECO:0007669"/>
    <property type="project" value="UniProtKB-EC"/>
</dbReference>
<evidence type="ECO:0000259" key="12">
    <source>
        <dbReference type="Pfam" id="PF08546"/>
    </source>
</evidence>
<dbReference type="SUPFAM" id="SSF48179">
    <property type="entry name" value="6-phosphogluconate dehydrogenase C-terminal domain-like"/>
    <property type="match status" value="1"/>
</dbReference>
<dbReference type="GO" id="GO:0015940">
    <property type="term" value="P:pantothenate biosynthetic process"/>
    <property type="evidence" value="ECO:0007669"/>
    <property type="project" value="UniProtKB-KW"/>
</dbReference>
<sequence length="296" mass="31613">MSDYPSIALIGPGAIGTTIAAVLHEVGRTPLLCGRTAHSKLVLRHDEGEIVVPGPVLNNPAAIDHPFDVVFVAVKTTQVADCADWLAALCDENTVVCALQNGIEQKNQLASRVNGASILPSVVWFPAQREPDASVWLRVKPRLTLPDVPQAKRVAEALSGTRCAVELSPDFTSIAWRKLLQNAVAGLMVLANRRAGMFSRGDITALALAYLRECLTVARAQGAVLHDNVPQEIVEGFQRAPADLGTSILADRQANRPMEWDIRNGVIQRYGHAQGIPVPISDVLVPLLAAGSEGPG</sequence>
<evidence type="ECO:0000259" key="11">
    <source>
        <dbReference type="Pfam" id="PF02558"/>
    </source>
</evidence>
<dbReference type="Pfam" id="PF08546">
    <property type="entry name" value="ApbA_C"/>
    <property type="match status" value="1"/>
</dbReference>
<dbReference type="PANTHER" id="PTHR21708:SF26">
    <property type="entry name" value="2-DEHYDROPANTOATE 2-REDUCTASE"/>
    <property type="match status" value="1"/>
</dbReference>
<evidence type="ECO:0000313" key="13">
    <source>
        <dbReference type="EMBL" id="ANI84318.1"/>
    </source>
</evidence>
<dbReference type="InterPro" id="IPR013328">
    <property type="entry name" value="6PGD_dom2"/>
</dbReference>
<dbReference type="EMBL" id="FOKO01000001">
    <property type="protein sequence ID" value="SFB67788.1"/>
    <property type="molecule type" value="Genomic_DNA"/>
</dbReference>
<keyword evidence="7 10" id="KW-0560">Oxidoreductase</keyword>
<dbReference type="InterPro" id="IPR003710">
    <property type="entry name" value="ApbA"/>
</dbReference>
<evidence type="ECO:0000256" key="7">
    <source>
        <dbReference type="ARBA" id="ARBA00023002"/>
    </source>
</evidence>
<gene>
    <name evidence="13" type="ORF">AWR26_19960</name>
    <name evidence="14" type="ORF">SAMN05216286_0221</name>
</gene>
<dbReference type="RefSeq" id="WP_064568287.1">
    <property type="nucleotide sequence ID" value="NZ_CP014007.2"/>
</dbReference>
<dbReference type="InterPro" id="IPR051402">
    <property type="entry name" value="KPR-Related"/>
</dbReference>
<dbReference type="InterPro" id="IPR008927">
    <property type="entry name" value="6-PGluconate_DH-like_C_sf"/>
</dbReference>
<reference evidence="14 16" key="1">
    <citation type="submission" date="2016-10" db="EMBL/GenBank/DDBJ databases">
        <authorList>
            <person name="Varghese N."/>
            <person name="Submissions S."/>
        </authorList>
    </citation>
    <scope>NUCLEOTIDE SEQUENCE [LARGE SCALE GENOMIC DNA]</scope>
    <source>
        <strain evidence="14 16">CGMCC 1.7012</strain>
    </source>
</reference>
<dbReference type="EMBL" id="CP014007">
    <property type="protein sequence ID" value="ANI84318.1"/>
    <property type="molecule type" value="Genomic_DNA"/>
</dbReference>
<evidence type="ECO:0000256" key="2">
    <source>
        <dbReference type="ARBA" id="ARBA00007870"/>
    </source>
</evidence>
<evidence type="ECO:0000256" key="9">
    <source>
        <dbReference type="ARBA" id="ARBA00048793"/>
    </source>
</evidence>
<dbReference type="NCBIfam" id="TIGR00745">
    <property type="entry name" value="apbA_panE"/>
    <property type="match status" value="1"/>
</dbReference>
<comment type="similarity">
    <text evidence="2 10">Belongs to the ketopantoate reductase family.</text>
</comment>
<proteinExistence type="inferred from homology"/>
<feature type="domain" description="Ketopantoate reductase C-terminal" evidence="12">
    <location>
        <begin position="170"/>
        <end position="289"/>
    </location>
</feature>
<dbReference type="InterPro" id="IPR036291">
    <property type="entry name" value="NAD(P)-bd_dom_sf"/>
</dbReference>
<dbReference type="AlphaFoldDB" id="A0AA94KNL4"/>
<evidence type="ECO:0000313" key="14">
    <source>
        <dbReference type="EMBL" id="SFB67788.1"/>
    </source>
</evidence>
<evidence type="ECO:0000256" key="10">
    <source>
        <dbReference type="RuleBase" id="RU362068"/>
    </source>
</evidence>
<dbReference type="InterPro" id="IPR013752">
    <property type="entry name" value="KPA_reductase"/>
</dbReference>
<protein>
    <recommendedName>
        <fullName evidence="4 10">2-dehydropantoate 2-reductase</fullName>
        <ecNumber evidence="3 10">1.1.1.169</ecNumber>
    </recommendedName>
    <alternativeName>
        <fullName evidence="8 10">Ketopantoate reductase</fullName>
    </alternativeName>
</protein>
<comment type="function">
    <text evidence="10">Catalyzes the NADPH-dependent reduction of ketopantoate into pantoic acid.</text>
</comment>